<proteinExistence type="predicted"/>
<evidence type="ECO:0000313" key="2">
    <source>
        <dbReference type="Proteomes" id="UP001412067"/>
    </source>
</evidence>
<gene>
    <name evidence="1" type="ORF">KSP40_PGU005417</name>
</gene>
<reference evidence="1 2" key="1">
    <citation type="journal article" date="2022" name="Nat. Plants">
        <title>Genomes of leafy and leafless Platanthera orchids illuminate the evolution of mycoheterotrophy.</title>
        <authorList>
            <person name="Li M.H."/>
            <person name="Liu K.W."/>
            <person name="Li Z."/>
            <person name="Lu H.C."/>
            <person name="Ye Q.L."/>
            <person name="Zhang D."/>
            <person name="Wang J.Y."/>
            <person name="Li Y.F."/>
            <person name="Zhong Z.M."/>
            <person name="Liu X."/>
            <person name="Yu X."/>
            <person name="Liu D.K."/>
            <person name="Tu X.D."/>
            <person name="Liu B."/>
            <person name="Hao Y."/>
            <person name="Liao X.Y."/>
            <person name="Jiang Y.T."/>
            <person name="Sun W.H."/>
            <person name="Chen J."/>
            <person name="Chen Y.Q."/>
            <person name="Ai Y."/>
            <person name="Zhai J.W."/>
            <person name="Wu S.S."/>
            <person name="Zhou Z."/>
            <person name="Hsiao Y.Y."/>
            <person name="Wu W.L."/>
            <person name="Chen Y.Y."/>
            <person name="Lin Y.F."/>
            <person name="Hsu J.L."/>
            <person name="Li C.Y."/>
            <person name="Wang Z.W."/>
            <person name="Zhao X."/>
            <person name="Zhong W.Y."/>
            <person name="Ma X.K."/>
            <person name="Ma L."/>
            <person name="Huang J."/>
            <person name="Chen G.Z."/>
            <person name="Huang M.Z."/>
            <person name="Huang L."/>
            <person name="Peng D.H."/>
            <person name="Luo Y.B."/>
            <person name="Zou S.Q."/>
            <person name="Chen S.P."/>
            <person name="Lan S."/>
            <person name="Tsai W.C."/>
            <person name="Van de Peer Y."/>
            <person name="Liu Z.J."/>
        </authorList>
    </citation>
    <scope>NUCLEOTIDE SEQUENCE [LARGE SCALE GENOMIC DNA]</scope>
    <source>
        <strain evidence="1">Lor288</strain>
    </source>
</reference>
<accession>A0ABR2MFF4</accession>
<evidence type="ECO:0000313" key="1">
    <source>
        <dbReference type="EMBL" id="KAK8961703.1"/>
    </source>
</evidence>
<protein>
    <submittedName>
        <fullName evidence="1">Uncharacterized protein</fullName>
    </submittedName>
</protein>
<sequence>MADKAVAVLREKSSVTIVGKEVVAGLKEGACSACRKFSRRHFAAGDHGVSTRDGIGSGIVRAGGGEAMAEMRFVFFRNGRGMVMDEDFDKIRHIVGEPQLNESGSAMSVPSVPTIPMRSPLPPSSSELKPSRMLHLIKCDGVFSTPEACFSHYGPNHTLVIRLEEEEQQQPNVKMKVLVDDNVVYEVDTENRFQENLNFKVDKMEVDFTWDLRDSPAYFSFKTWPRDSTGEIEEECHLLVILCFY</sequence>
<organism evidence="1 2">
    <name type="scientific">Platanthera guangdongensis</name>
    <dbReference type="NCBI Taxonomy" id="2320717"/>
    <lineage>
        <taxon>Eukaryota</taxon>
        <taxon>Viridiplantae</taxon>
        <taxon>Streptophyta</taxon>
        <taxon>Embryophyta</taxon>
        <taxon>Tracheophyta</taxon>
        <taxon>Spermatophyta</taxon>
        <taxon>Magnoliopsida</taxon>
        <taxon>Liliopsida</taxon>
        <taxon>Asparagales</taxon>
        <taxon>Orchidaceae</taxon>
        <taxon>Orchidoideae</taxon>
        <taxon>Orchideae</taxon>
        <taxon>Orchidinae</taxon>
        <taxon>Platanthera</taxon>
    </lineage>
</organism>
<keyword evidence="2" id="KW-1185">Reference proteome</keyword>
<comment type="caution">
    <text evidence="1">The sequence shown here is derived from an EMBL/GenBank/DDBJ whole genome shotgun (WGS) entry which is preliminary data.</text>
</comment>
<name>A0ABR2MFF4_9ASPA</name>
<dbReference type="Proteomes" id="UP001412067">
    <property type="component" value="Unassembled WGS sequence"/>
</dbReference>
<dbReference type="EMBL" id="JBBWWR010000009">
    <property type="protein sequence ID" value="KAK8961703.1"/>
    <property type="molecule type" value="Genomic_DNA"/>
</dbReference>